<dbReference type="Gene3D" id="3.40.50.10070">
    <property type="entry name" value="TolB, N-terminal domain"/>
    <property type="match status" value="1"/>
</dbReference>
<dbReference type="GO" id="GO:0006171">
    <property type="term" value="P:cAMP biosynthetic process"/>
    <property type="evidence" value="ECO:0007669"/>
    <property type="project" value="TreeGrafter"/>
</dbReference>
<dbReference type="SUPFAM" id="SSF48452">
    <property type="entry name" value="TPR-like"/>
    <property type="match status" value="1"/>
</dbReference>
<dbReference type="Proteomes" id="UP000321085">
    <property type="component" value="Unassembled WGS sequence"/>
</dbReference>
<gene>
    <name evidence="3" type="ORF">MAE02_38810</name>
</gene>
<dbReference type="InterPro" id="IPR019734">
    <property type="entry name" value="TPR_rpt"/>
</dbReference>
<reference evidence="3 4" key="1">
    <citation type="submission" date="2019-07" db="EMBL/GenBank/DDBJ databases">
        <title>Whole genome shotgun sequence of Microvirga aerophila NBRC 106136.</title>
        <authorList>
            <person name="Hosoyama A."/>
            <person name="Uohara A."/>
            <person name="Ohji S."/>
            <person name="Ichikawa N."/>
        </authorList>
    </citation>
    <scope>NUCLEOTIDE SEQUENCE [LARGE SCALE GENOMIC DNA]</scope>
    <source>
        <strain evidence="3 4">NBRC 106136</strain>
    </source>
</reference>
<evidence type="ECO:0000313" key="4">
    <source>
        <dbReference type="Proteomes" id="UP000321085"/>
    </source>
</evidence>
<dbReference type="InterPro" id="IPR011990">
    <property type="entry name" value="TPR-like_helical_dom_sf"/>
</dbReference>
<name>A0A512BW80_9HYPH</name>
<evidence type="ECO:0000259" key="2">
    <source>
        <dbReference type="PROSITE" id="PS50125"/>
    </source>
</evidence>
<dbReference type="Gene3D" id="1.25.40.10">
    <property type="entry name" value="Tetratricopeptide repeat domain"/>
    <property type="match status" value="2"/>
</dbReference>
<keyword evidence="1" id="KW-0472">Membrane</keyword>
<dbReference type="RefSeq" id="WP_170285038.1">
    <property type="nucleotide sequence ID" value="NZ_BJYU01000057.1"/>
</dbReference>
<dbReference type="GO" id="GO:0035556">
    <property type="term" value="P:intracellular signal transduction"/>
    <property type="evidence" value="ECO:0007669"/>
    <property type="project" value="InterPro"/>
</dbReference>
<dbReference type="PANTHER" id="PTHR43081">
    <property type="entry name" value="ADENYLATE CYCLASE, TERMINAL-DIFFERENTIATION SPECIFIC-RELATED"/>
    <property type="match status" value="1"/>
</dbReference>
<keyword evidence="1" id="KW-0812">Transmembrane</keyword>
<dbReference type="EMBL" id="BJYU01000057">
    <property type="protein sequence ID" value="GEO16185.1"/>
    <property type="molecule type" value="Genomic_DNA"/>
</dbReference>
<dbReference type="InterPro" id="IPR050697">
    <property type="entry name" value="Adenylyl/Guanylyl_Cyclase_3/4"/>
</dbReference>
<protein>
    <submittedName>
        <fullName evidence="3">Guanylyl cyclase</fullName>
    </submittedName>
</protein>
<dbReference type="GO" id="GO:0004016">
    <property type="term" value="F:adenylate cyclase activity"/>
    <property type="evidence" value="ECO:0007669"/>
    <property type="project" value="UniProtKB-ARBA"/>
</dbReference>
<dbReference type="InterPro" id="IPR029787">
    <property type="entry name" value="Nucleotide_cyclase"/>
</dbReference>
<dbReference type="CDD" id="cd07302">
    <property type="entry name" value="CHD"/>
    <property type="match status" value="1"/>
</dbReference>
<dbReference type="SUPFAM" id="SSF55073">
    <property type="entry name" value="Nucleotide cyclase"/>
    <property type="match status" value="1"/>
</dbReference>
<keyword evidence="1" id="KW-1133">Transmembrane helix</keyword>
<dbReference type="PROSITE" id="PS50125">
    <property type="entry name" value="GUANYLATE_CYCLASE_2"/>
    <property type="match status" value="1"/>
</dbReference>
<comment type="caution">
    <text evidence="3">The sequence shown here is derived from an EMBL/GenBank/DDBJ whole genome shotgun (WGS) entry which is preliminary data.</text>
</comment>
<dbReference type="InterPro" id="IPR001054">
    <property type="entry name" value="A/G_cyclase"/>
</dbReference>
<sequence length="639" mass="70517">MERKLVTIVCADVAGYSRLIGLDEEGTIARLKAYRRALITPAIAKHGGRIVKTMGDGLLVEFASPVEAVRCAAELQLAMAAREADMPEDRRIQFRIGINLGDVIVDDGDVLGDGVNVAARLEALADVGGICVSRSVRDQVRDRIPVGFEDLGEQSVRNIARPIRCYRVRFDTYTAEVLSKGTDRRRWLAPAAVAASLVLLGGTGLLFVMEKDPAEPSTGPVAMTSSGILGDPAGMVRAAPRLSLVVLPFVNLSGDPNQEYFADGLTEDLTTDLSRIDGSFVIARNTAFTYKNKPVDVRQIGRDLGVRYVLEGSARRSNDMVRVNAQLIDAETGAHLWADRFDRPRAELIETQSEITAGIASTLRVKLVDIESRRGQRERPNNPDAMDLAMRGWALIYASQTRDNNAAARRLFEEALGVDPQAVSALTGLGFTHIRDVLNRWTNVPDDHLPKADELLAHSLALAPDNAATHQYTALLRRAQRRSAEAIAAAERAASLNRNMAAAYTEMGWNYALLGQPERTEGYVRQGMRLSPRDPFLVYWLSYIGVAKLHQHQDEAALAMFQRAIDADPGFPSNYGWLAAAYVFTGREAEAHEPMERWMRAVPGMTLTRYKALEQSDHPAYVAQRPRIYEAWRKLGMPE</sequence>
<feature type="domain" description="Guanylate cyclase" evidence="2">
    <location>
        <begin position="7"/>
        <end position="122"/>
    </location>
</feature>
<proteinExistence type="predicted"/>
<evidence type="ECO:0000256" key="1">
    <source>
        <dbReference type="SAM" id="Phobius"/>
    </source>
</evidence>
<dbReference type="AlphaFoldDB" id="A0A512BW80"/>
<dbReference type="Pfam" id="PF00211">
    <property type="entry name" value="Guanylate_cyc"/>
    <property type="match status" value="1"/>
</dbReference>
<dbReference type="PANTHER" id="PTHR43081:SF19">
    <property type="entry name" value="PH-SENSITIVE ADENYLATE CYCLASE RV1264"/>
    <property type="match status" value="1"/>
</dbReference>
<evidence type="ECO:0000313" key="3">
    <source>
        <dbReference type="EMBL" id="GEO16185.1"/>
    </source>
</evidence>
<organism evidence="3 4">
    <name type="scientific">Microvirga aerophila</name>
    <dbReference type="NCBI Taxonomy" id="670291"/>
    <lineage>
        <taxon>Bacteria</taxon>
        <taxon>Pseudomonadati</taxon>
        <taxon>Pseudomonadota</taxon>
        <taxon>Alphaproteobacteria</taxon>
        <taxon>Hyphomicrobiales</taxon>
        <taxon>Methylobacteriaceae</taxon>
        <taxon>Microvirga</taxon>
    </lineage>
</organism>
<dbReference type="Gene3D" id="3.30.70.1230">
    <property type="entry name" value="Nucleotide cyclase"/>
    <property type="match status" value="1"/>
</dbReference>
<feature type="transmembrane region" description="Helical" evidence="1">
    <location>
        <begin position="187"/>
        <end position="209"/>
    </location>
</feature>
<accession>A0A512BW80</accession>
<keyword evidence="4" id="KW-1185">Reference proteome</keyword>
<dbReference type="SMART" id="SM00028">
    <property type="entry name" value="TPR"/>
    <property type="match status" value="3"/>
</dbReference>